<proteinExistence type="predicted"/>
<protein>
    <submittedName>
        <fullName evidence="2">Uncharacterized protein</fullName>
    </submittedName>
</protein>
<keyword evidence="1" id="KW-0472">Membrane</keyword>
<evidence type="ECO:0000313" key="3">
    <source>
        <dbReference type="Proteomes" id="UP000299102"/>
    </source>
</evidence>
<gene>
    <name evidence="2" type="ORF">EVAR_86866_1</name>
</gene>
<dbReference type="EMBL" id="BGZK01000407">
    <property type="protein sequence ID" value="GBP41895.1"/>
    <property type="molecule type" value="Genomic_DNA"/>
</dbReference>
<dbReference type="OrthoDB" id="6610237at2759"/>
<dbReference type="STRING" id="151549.A0A4C1VVM2"/>
<keyword evidence="1" id="KW-0812">Transmembrane</keyword>
<feature type="transmembrane region" description="Helical" evidence="1">
    <location>
        <begin position="471"/>
        <end position="496"/>
    </location>
</feature>
<keyword evidence="1" id="KW-1133">Transmembrane helix</keyword>
<organism evidence="2 3">
    <name type="scientific">Eumeta variegata</name>
    <name type="common">Bagworm moth</name>
    <name type="synonym">Eumeta japonica</name>
    <dbReference type="NCBI Taxonomy" id="151549"/>
    <lineage>
        <taxon>Eukaryota</taxon>
        <taxon>Metazoa</taxon>
        <taxon>Ecdysozoa</taxon>
        <taxon>Arthropoda</taxon>
        <taxon>Hexapoda</taxon>
        <taxon>Insecta</taxon>
        <taxon>Pterygota</taxon>
        <taxon>Neoptera</taxon>
        <taxon>Endopterygota</taxon>
        <taxon>Lepidoptera</taxon>
        <taxon>Glossata</taxon>
        <taxon>Ditrysia</taxon>
        <taxon>Tineoidea</taxon>
        <taxon>Psychidae</taxon>
        <taxon>Oiketicinae</taxon>
        <taxon>Eumeta</taxon>
    </lineage>
</organism>
<sequence length="515" mass="57823">MDQCKTIEERAPRKTARMLPRGEMMRTRRRRQIDNRRTDRVQILADRHLDRALSNTRWLEMLRLRVLGPVATVRETSIVDEYGTELAKLPFSYEPGAGRRRNFEPDDEPPALTTDLLLPAVAGSRVYVKITGRDMSGESFVRLSGPLPRQKNERSGRAAVSFPQQYNDERTIRALSNINNSSDVVPSNRATSQVINQSGALLTTVQIGLGTRIYGAPGTNLQVLLDLFLADRAAKDYASHQKEWSHSHLCTFTTPEQSPLRYWLFRQVLGSGEMVNVVVSVRITSTAQPGARDFVTFTAFGNYRDRPRESHYRILRAACRSKKNEHNSRQLDCLIGHYANLCSGTGREQVSISTYVYVVNANTAVTDIWPPTLRHDFQGSCIGRQGDDCAQYAWSTTIFARDAVGGLLRLSSTPIGLTYQSNFVSGTREEVTATYRATCCAPRVTINAVDAYGNGNSYVIDISNYFTSAEIAAIALGVLLFIALIIVIAFLIYWCVRRRKESRELPYSTSRRDIS</sequence>
<keyword evidence="3" id="KW-1185">Reference proteome</keyword>
<evidence type="ECO:0000313" key="2">
    <source>
        <dbReference type="EMBL" id="GBP41895.1"/>
    </source>
</evidence>
<dbReference type="Proteomes" id="UP000299102">
    <property type="component" value="Unassembled WGS sequence"/>
</dbReference>
<reference evidence="2 3" key="1">
    <citation type="journal article" date="2019" name="Commun. Biol.">
        <title>The bagworm genome reveals a unique fibroin gene that provides high tensile strength.</title>
        <authorList>
            <person name="Kono N."/>
            <person name="Nakamura H."/>
            <person name="Ohtoshi R."/>
            <person name="Tomita M."/>
            <person name="Numata K."/>
            <person name="Arakawa K."/>
        </authorList>
    </citation>
    <scope>NUCLEOTIDE SEQUENCE [LARGE SCALE GENOMIC DNA]</scope>
</reference>
<comment type="caution">
    <text evidence="2">The sequence shown here is derived from an EMBL/GenBank/DDBJ whole genome shotgun (WGS) entry which is preliminary data.</text>
</comment>
<dbReference type="CDD" id="cd12087">
    <property type="entry name" value="TM_EGFR-like"/>
    <property type="match status" value="1"/>
</dbReference>
<dbReference type="AlphaFoldDB" id="A0A4C1VVM2"/>
<evidence type="ECO:0000256" key="1">
    <source>
        <dbReference type="SAM" id="Phobius"/>
    </source>
</evidence>
<name>A0A4C1VVM2_EUMVA</name>
<accession>A0A4C1VVM2</accession>